<dbReference type="PROSITE" id="PS51094">
    <property type="entry name" value="PTS_EIIA_TYPE_2"/>
    <property type="match status" value="1"/>
</dbReference>
<dbReference type="Pfam" id="PF00359">
    <property type="entry name" value="PTS_EIIA_2"/>
    <property type="match status" value="1"/>
</dbReference>
<dbReference type="eggNOG" id="COG1762">
    <property type="taxonomic scope" value="Bacteria"/>
</dbReference>
<dbReference type="InterPro" id="IPR013196">
    <property type="entry name" value="HTH_11"/>
</dbReference>
<keyword evidence="4" id="KW-0804">Transcription</keyword>
<dbReference type="InterPro" id="IPR050661">
    <property type="entry name" value="BglG_antiterminators"/>
</dbReference>
<evidence type="ECO:0000313" key="8">
    <source>
        <dbReference type="EMBL" id="CCU78888.1"/>
    </source>
</evidence>
<dbReference type="InterPro" id="IPR036390">
    <property type="entry name" value="WH_DNA-bd_sf"/>
</dbReference>
<dbReference type="InterPro" id="IPR036634">
    <property type="entry name" value="PRD_sf"/>
</dbReference>
<comment type="caution">
    <text evidence="8">The sequence shown here is derived from an EMBL/GenBank/DDBJ whole genome shotgun (WGS) entry which is preliminary data.</text>
</comment>
<evidence type="ECO:0000256" key="3">
    <source>
        <dbReference type="ARBA" id="ARBA00023015"/>
    </source>
</evidence>
<dbReference type="InterPro" id="IPR036095">
    <property type="entry name" value="PTS_EIIB-like_sf"/>
</dbReference>
<proteinExistence type="predicted"/>
<dbReference type="Gene3D" id="3.40.930.10">
    <property type="entry name" value="Mannitol-specific EII, Chain A"/>
    <property type="match status" value="1"/>
</dbReference>
<keyword evidence="2" id="KW-0677">Repeat</keyword>
<feature type="domain" description="PTS EIIA type-2" evidence="5">
    <location>
        <begin position="593"/>
        <end position="735"/>
    </location>
</feature>
<sequence length="746" mass="85495">MKKSTRLFELYKYLVDQKEPVSIQVLSEILDVSSRTIRYDLNEIEDLIQKYELKLIKKPNFGVLLEGTEEEQFKVFAEFNNFYNSRHFRSAKMRKYLILYRLFQKKEPILIFELADLLDVSSATVSKDLDEVEAWLQSRGLDLIRRRNYGVQIEGAEIDIRHAMKSLLNESYETGNMIELLNKSNKKVDFKSRLDHGYNEEIKNLLGELNLSEIEGIVKVAEKELKIRFTDSAFTGLIVHVAFAISRLLAEQDIKIAPERLQAVKDKKEYQIAKKIALLLEKKFPVEIPEDEIAFITIHLLGAKMREGEVKADFAENELEYLVKEMVRVVEKYFSVNLAADQKLYSGLLIHLQAIVNRIIFDLPIKNPLLSDIKDKYAEVFQASKLAARLIQSEFYVEVSEDEVGYITIHFGAALERNNYQEKKKAKVAIVCSSGVGTTNLLEVRLNNEFKVIEITASLSSLDLEDNELLNEIDFIISTIPLSLEKLDVIVVNPFLNDSDVEKIKSYLRKKEIEYGIFSEREEKKALNEIENKINIKQEEKSYKAEEIIDLLKPYLEDDKLEEALEKIEKHLEPAELVNKKSLSKEKSAGLLKLLKQNQIKIIDEEIDWKEAIKQAGKLLLDKDLIEAKYIRRMIEIVEDKGPYIAIAPEICLAHAGIEDGVNESAISLLVIRNGIKLGHQFDPIKFIFVLAPINKKGHMPALTDIMDFANNSELMAKIAAAKSEAAAYKILEDNFSQDGGRIIEE</sequence>
<gene>
    <name evidence="8" type="ORF">HSACCH_00965</name>
</gene>
<keyword evidence="9" id="KW-1185">Reference proteome</keyword>
<dbReference type="InterPro" id="IPR002178">
    <property type="entry name" value="PTS_EIIA_type-2_dom"/>
</dbReference>
<dbReference type="Pfam" id="PF00874">
    <property type="entry name" value="PRD"/>
    <property type="match status" value="2"/>
</dbReference>
<dbReference type="Proteomes" id="UP000012063">
    <property type="component" value="Unassembled WGS sequence"/>
</dbReference>
<dbReference type="Pfam" id="PF08279">
    <property type="entry name" value="HTH_11"/>
    <property type="match status" value="2"/>
</dbReference>
<dbReference type="OrthoDB" id="3175596at2"/>
<dbReference type="PANTHER" id="PTHR30185:SF18">
    <property type="entry name" value="TRANSCRIPTIONAL REGULATOR MTLR"/>
    <property type="match status" value="1"/>
</dbReference>
<dbReference type="SUPFAM" id="SSF46785">
    <property type="entry name" value="Winged helix' DNA-binding domain"/>
    <property type="match status" value="2"/>
</dbReference>
<dbReference type="PROSITE" id="PS51372">
    <property type="entry name" value="PRD_2"/>
    <property type="match status" value="2"/>
</dbReference>
<dbReference type="SUPFAM" id="SSF55804">
    <property type="entry name" value="Phoshotransferase/anion transport protein"/>
    <property type="match status" value="1"/>
</dbReference>
<accession>M5DZY0</accession>
<dbReference type="CDD" id="cd05568">
    <property type="entry name" value="PTS_IIB_bgl_like"/>
    <property type="match status" value="1"/>
</dbReference>
<dbReference type="STRING" id="1293054.HSACCH_00965"/>
<dbReference type="RefSeq" id="WP_005488282.1">
    <property type="nucleotide sequence ID" value="NZ_CAUI01000010.1"/>
</dbReference>
<organism evidence="8 9">
    <name type="scientific">Halanaerobium saccharolyticum subsp. saccharolyticum DSM 6643</name>
    <dbReference type="NCBI Taxonomy" id="1293054"/>
    <lineage>
        <taxon>Bacteria</taxon>
        <taxon>Bacillati</taxon>
        <taxon>Bacillota</taxon>
        <taxon>Clostridia</taxon>
        <taxon>Halanaerobiales</taxon>
        <taxon>Halanaerobiaceae</taxon>
        <taxon>Halanaerobium</taxon>
    </lineage>
</organism>
<name>M5DZY0_9FIRM</name>
<dbReference type="Gene3D" id="1.10.1790.10">
    <property type="entry name" value="PRD domain"/>
    <property type="match status" value="2"/>
</dbReference>
<dbReference type="SUPFAM" id="SSF52794">
    <property type="entry name" value="PTS system IIB component-like"/>
    <property type="match status" value="1"/>
</dbReference>
<feature type="domain" description="PRD" evidence="7">
    <location>
        <begin position="205"/>
        <end position="310"/>
    </location>
</feature>
<evidence type="ECO:0000256" key="1">
    <source>
        <dbReference type="ARBA" id="ARBA00022679"/>
    </source>
</evidence>
<dbReference type="PROSITE" id="PS51099">
    <property type="entry name" value="PTS_EIIB_TYPE_2"/>
    <property type="match status" value="1"/>
</dbReference>
<protein>
    <submittedName>
        <fullName evidence="8">Uncharacterized protein</fullName>
    </submittedName>
</protein>
<dbReference type="Gene3D" id="1.10.10.10">
    <property type="entry name" value="Winged helix-like DNA-binding domain superfamily/Winged helix DNA-binding domain"/>
    <property type="match status" value="2"/>
</dbReference>
<dbReference type="InterPro" id="IPR016152">
    <property type="entry name" value="PTrfase/Anion_transptr"/>
</dbReference>
<dbReference type="eggNOG" id="COG3711">
    <property type="taxonomic scope" value="Bacteria"/>
</dbReference>
<dbReference type="InParanoid" id="M5DZY0"/>
<evidence type="ECO:0000313" key="9">
    <source>
        <dbReference type="Proteomes" id="UP000012063"/>
    </source>
</evidence>
<evidence type="ECO:0000259" key="7">
    <source>
        <dbReference type="PROSITE" id="PS51372"/>
    </source>
</evidence>
<evidence type="ECO:0000256" key="2">
    <source>
        <dbReference type="ARBA" id="ARBA00022737"/>
    </source>
</evidence>
<dbReference type="PANTHER" id="PTHR30185">
    <property type="entry name" value="CRYPTIC BETA-GLUCOSIDE BGL OPERON ANTITERMINATOR"/>
    <property type="match status" value="1"/>
</dbReference>
<reference evidence="9" key="1">
    <citation type="journal article" date="2013" name="Genome Announc.">
        <title>Genome Sequence of Halanaerobium saccharolyticum subsp. saccharolyticum Strain DSM 6643T, a Halophilic Hydrogen-Producing Bacterium.</title>
        <authorList>
            <person name="Kivisto A."/>
            <person name="Larjo A."/>
            <person name="Ciranna A."/>
            <person name="Santala V."/>
            <person name="Roos C."/>
            <person name="Karp M."/>
        </authorList>
    </citation>
    <scope>NUCLEOTIDE SEQUENCE [LARGE SCALE GENOMIC DNA]</scope>
    <source>
        <strain evidence="9">DSM 6643</strain>
    </source>
</reference>
<evidence type="ECO:0000259" key="6">
    <source>
        <dbReference type="PROSITE" id="PS51099"/>
    </source>
</evidence>
<evidence type="ECO:0000256" key="4">
    <source>
        <dbReference type="ARBA" id="ARBA00023163"/>
    </source>
</evidence>
<dbReference type="SUPFAM" id="SSF63520">
    <property type="entry name" value="PTS-regulatory domain, PRD"/>
    <property type="match status" value="2"/>
</dbReference>
<dbReference type="GO" id="GO:0009401">
    <property type="term" value="P:phosphoenolpyruvate-dependent sugar phosphotransferase system"/>
    <property type="evidence" value="ECO:0007669"/>
    <property type="project" value="InterPro"/>
</dbReference>
<evidence type="ECO:0000259" key="5">
    <source>
        <dbReference type="PROSITE" id="PS51094"/>
    </source>
</evidence>
<dbReference type="GO" id="GO:0006355">
    <property type="term" value="P:regulation of DNA-templated transcription"/>
    <property type="evidence" value="ECO:0007669"/>
    <property type="project" value="InterPro"/>
</dbReference>
<feature type="domain" description="PRD" evidence="7">
    <location>
        <begin position="314"/>
        <end position="421"/>
    </location>
</feature>
<dbReference type="InterPro" id="IPR011608">
    <property type="entry name" value="PRD"/>
</dbReference>
<dbReference type="AlphaFoldDB" id="M5DZY0"/>
<dbReference type="GO" id="GO:0008982">
    <property type="term" value="F:protein-N(PI)-phosphohistidine-sugar phosphotransferase activity"/>
    <property type="evidence" value="ECO:0007669"/>
    <property type="project" value="InterPro"/>
</dbReference>
<dbReference type="Gene3D" id="3.40.50.2300">
    <property type="match status" value="1"/>
</dbReference>
<dbReference type="EMBL" id="CAUI01000010">
    <property type="protein sequence ID" value="CCU78888.1"/>
    <property type="molecule type" value="Genomic_DNA"/>
</dbReference>
<feature type="domain" description="PTS EIIB type-2" evidence="6">
    <location>
        <begin position="426"/>
        <end position="516"/>
    </location>
</feature>
<keyword evidence="1" id="KW-0808">Transferase</keyword>
<dbReference type="InterPro" id="IPR013011">
    <property type="entry name" value="PTS_EIIB_2"/>
</dbReference>
<keyword evidence="3" id="KW-0805">Transcription regulation</keyword>
<dbReference type="InterPro" id="IPR036388">
    <property type="entry name" value="WH-like_DNA-bd_sf"/>
</dbReference>